<protein>
    <submittedName>
        <fullName evidence="5">Biotin-dependent carboxyltransferase family protein</fullName>
    </submittedName>
</protein>
<name>A0ABY9TN88_9GAMM</name>
<keyword evidence="6" id="KW-1185">Reference proteome</keyword>
<evidence type="ECO:0000313" key="5">
    <source>
        <dbReference type="EMBL" id="WNC70336.1"/>
    </source>
</evidence>
<gene>
    <name evidence="5" type="ORF">RI845_09385</name>
</gene>
<feature type="domain" description="Carboxyltransferase" evidence="4">
    <location>
        <begin position="30"/>
        <end position="304"/>
    </location>
</feature>
<proteinExistence type="predicted"/>
<accession>A0ABY9TN88</accession>
<dbReference type="PANTHER" id="PTHR43309:SF4">
    <property type="entry name" value="CARBOXYLTRANSFERASE DOMAIN-CONTAINING PROTEIN"/>
    <property type="match status" value="1"/>
</dbReference>
<dbReference type="InterPro" id="IPR029000">
    <property type="entry name" value="Cyclophilin-like_dom_sf"/>
</dbReference>
<dbReference type="InterPro" id="IPR052708">
    <property type="entry name" value="PxpC"/>
</dbReference>
<dbReference type="PANTHER" id="PTHR43309">
    <property type="entry name" value="5-OXOPROLINASE SUBUNIT C"/>
    <property type="match status" value="1"/>
</dbReference>
<dbReference type="Gene3D" id="2.40.100.10">
    <property type="entry name" value="Cyclophilin-like"/>
    <property type="match status" value="1"/>
</dbReference>
<dbReference type="SMART" id="SM00797">
    <property type="entry name" value="AHS2"/>
    <property type="match status" value="1"/>
</dbReference>
<keyword evidence="2" id="KW-0378">Hydrolase</keyword>
<dbReference type="InterPro" id="IPR003778">
    <property type="entry name" value="CT_A_B"/>
</dbReference>
<dbReference type="NCBIfam" id="TIGR00724">
    <property type="entry name" value="urea_amlyse_rel"/>
    <property type="match status" value="1"/>
</dbReference>
<keyword evidence="1" id="KW-0547">Nucleotide-binding</keyword>
<evidence type="ECO:0000256" key="1">
    <source>
        <dbReference type="ARBA" id="ARBA00022741"/>
    </source>
</evidence>
<dbReference type="SUPFAM" id="SSF50891">
    <property type="entry name" value="Cyclophilin-like"/>
    <property type="match status" value="1"/>
</dbReference>
<sequence length="319" mass="34336">MSESNALGFKVLKPGMLTLIQDLGRFGCHNIGLTTGGPLDPNAFNWANKLCSNSSNTSCLEVTVGGLELEVQLDTTFCVTGAKLPLTVNGKSKPQWQSLSVYKGDIIKLGFACEGMRAYLTVSGGFNIKPTFDSVSTVVREGIGGVDGDKVLQGQILPFSASNTAHHNRLVKTPSYKKDVTLRVLLGYQHNAFTELQKRVFFSSKYTVSESCDRMGYRLKGAKTKPSIDGILSEGICLGAIQVPADGQPIVLMNDRQTIGGYPKIGSVLSLDLAKLAQCGPGATVTFEPVSIEEAHNILHLEKAVIELNPIEPIELLLH</sequence>
<reference evidence="6" key="1">
    <citation type="submission" date="2023-09" db="EMBL/GenBank/DDBJ databases">
        <authorList>
            <person name="Li S."/>
            <person name="Li X."/>
            <person name="Zhang C."/>
            <person name="Zhao Z."/>
        </authorList>
    </citation>
    <scope>NUCLEOTIDE SEQUENCE [LARGE SCALE GENOMIC DNA]</scope>
    <source>
        <strain evidence="6">SQ345</strain>
    </source>
</reference>
<evidence type="ECO:0000259" key="4">
    <source>
        <dbReference type="SMART" id="SM00797"/>
    </source>
</evidence>
<dbReference type="RefSeq" id="WP_348389477.1">
    <property type="nucleotide sequence ID" value="NZ_CP134146.1"/>
</dbReference>
<dbReference type="EMBL" id="CP134146">
    <property type="protein sequence ID" value="WNC70336.1"/>
    <property type="molecule type" value="Genomic_DNA"/>
</dbReference>
<dbReference type="Pfam" id="PF02626">
    <property type="entry name" value="CT_A_B"/>
    <property type="match status" value="1"/>
</dbReference>
<evidence type="ECO:0000313" key="6">
    <source>
        <dbReference type="Proteomes" id="UP001248581"/>
    </source>
</evidence>
<keyword evidence="3" id="KW-0067">ATP-binding</keyword>
<evidence type="ECO:0000256" key="2">
    <source>
        <dbReference type="ARBA" id="ARBA00022801"/>
    </source>
</evidence>
<evidence type="ECO:0000256" key="3">
    <source>
        <dbReference type="ARBA" id="ARBA00022840"/>
    </source>
</evidence>
<organism evidence="5 6">
    <name type="scientific">Thalassotalea nanhaiensis</name>
    <dbReference type="NCBI Taxonomy" id="3065648"/>
    <lineage>
        <taxon>Bacteria</taxon>
        <taxon>Pseudomonadati</taxon>
        <taxon>Pseudomonadota</taxon>
        <taxon>Gammaproteobacteria</taxon>
        <taxon>Alteromonadales</taxon>
        <taxon>Colwelliaceae</taxon>
        <taxon>Thalassotalea</taxon>
    </lineage>
</organism>
<dbReference type="Proteomes" id="UP001248581">
    <property type="component" value="Chromosome"/>
</dbReference>